<dbReference type="Pfam" id="PF14657">
    <property type="entry name" value="Arm-DNA-bind_4"/>
    <property type="match status" value="1"/>
</dbReference>
<feature type="domain" description="Core-binding (CB)" evidence="7">
    <location>
        <begin position="59"/>
        <end position="142"/>
    </location>
</feature>
<dbReference type="InterPro" id="IPR011010">
    <property type="entry name" value="DNA_brk_join_enz"/>
</dbReference>
<dbReference type="PANTHER" id="PTHR30349:SF64">
    <property type="entry name" value="PROPHAGE INTEGRASE INTD-RELATED"/>
    <property type="match status" value="1"/>
</dbReference>
<gene>
    <name evidence="8" type="ORF">FPZ44_08005</name>
</gene>
<dbReference type="PANTHER" id="PTHR30349">
    <property type="entry name" value="PHAGE INTEGRASE-RELATED"/>
    <property type="match status" value="1"/>
</dbReference>
<evidence type="ECO:0000313" key="9">
    <source>
        <dbReference type="Proteomes" id="UP000318102"/>
    </source>
</evidence>
<dbReference type="Pfam" id="PF00589">
    <property type="entry name" value="Phage_integrase"/>
    <property type="match status" value="1"/>
</dbReference>
<evidence type="ECO:0000256" key="5">
    <source>
        <dbReference type="PROSITE-ProRule" id="PRU01248"/>
    </source>
</evidence>
<evidence type="ECO:0000259" key="7">
    <source>
        <dbReference type="PROSITE" id="PS51900"/>
    </source>
</evidence>
<dbReference type="GO" id="GO:0003677">
    <property type="term" value="F:DNA binding"/>
    <property type="evidence" value="ECO:0007669"/>
    <property type="project" value="UniProtKB-UniRule"/>
</dbReference>
<protein>
    <submittedName>
        <fullName evidence="8">Site-specific integrase</fullName>
    </submittedName>
</protein>
<proteinExistence type="inferred from homology"/>
<organism evidence="8 9">
    <name type="scientific">Paenibacillus agilis</name>
    <dbReference type="NCBI Taxonomy" id="3020863"/>
    <lineage>
        <taxon>Bacteria</taxon>
        <taxon>Bacillati</taxon>
        <taxon>Bacillota</taxon>
        <taxon>Bacilli</taxon>
        <taxon>Bacillales</taxon>
        <taxon>Paenibacillaceae</taxon>
        <taxon>Paenibacillus</taxon>
    </lineage>
</organism>
<dbReference type="RefSeq" id="WP_144991741.1">
    <property type="nucleotide sequence ID" value="NZ_VNJK01000001.1"/>
</dbReference>
<comment type="similarity">
    <text evidence="1">Belongs to the 'phage' integrase family.</text>
</comment>
<feature type="domain" description="Tyr recombinase" evidence="6">
    <location>
        <begin position="165"/>
        <end position="367"/>
    </location>
</feature>
<dbReference type="InterPro" id="IPR013762">
    <property type="entry name" value="Integrase-like_cat_sf"/>
</dbReference>
<dbReference type="GO" id="GO:0006310">
    <property type="term" value="P:DNA recombination"/>
    <property type="evidence" value="ECO:0007669"/>
    <property type="project" value="UniProtKB-KW"/>
</dbReference>
<evidence type="ECO:0000256" key="2">
    <source>
        <dbReference type="ARBA" id="ARBA00022908"/>
    </source>
</evidence>
<dbReference type="InterPro" id="IPR002104">
    <property type="entry name" value="Integrase_catalytic"/>
</dbReference>
<dbReference type="CDD" id="cd01189">
    <property type="entry name" value="INT_ICEBs1_C_like"/>
    <property type="match status" value="1"/>
</dbReference>
<evidence type="ECO:0000256" key="4">
    <source>
        <dbReference type="ARBA" id="ARBA00023172"/>
    </source>
</evidence>
<accession>A0A559J435</accession>
<dbReference type="InterPro" id="IPR028259">
    <property type="entry name" value="AP2-like_int_N"/>
</dbReference>
<keyword evidence="2" id="KW-0229">DNA integration</keyword>
<dbReference type="InterPro" id="IPR044068">
    <property type="entry name" value="CB"/>
</dbReference>
<dbReference type="PROSITE" id="PS51898">
    <property type="entry name" value="TYR_RECOMBINASE"/>
    <property type="match status" value="1"/>
</dbReference>
<keyword evidence="4" id="KW-0233">DNA recombination</keyword>
<dbReference type="SUPFAM" id="SSF56349">
    <property type="entry name" value="DNA breaking-rejoining enzymes"/>
    <property type="match status" value="1"/>
</dbReference>
<sequence length="383" mass="44752">MATFTKHSTGWEYRYVYKDPITKKKREKSKRGFARKADAENDLVEFKRQLAIGIEVIDMPLKDYLASWLNDYKKGTVRKNTLLSHQNNINTHIIPYFKNILLKEIKPIMYQKFINSLLENEYSRRTVEIVHSTMHNDLEKAVTIGKLEKNPCNGVEIKGPRKKKGEIKFIDSDKVPDLLKAAYEYGYIYWIFIKVLLETGMRKGEAAALQWTDINLKEMTIDINKTLDFSADEDEELFGDTKTFNSPRIIKISQSLVNDLKDHIKYQNRNKLNMNDNYHHELNLVLCRDNGNFMPKSSLFNAFERILKRADLPSVPIHGLRHTHAVIMLEAEVDMKYLQERLGHGSMRITSDVYLHISKKLEARNMDKYEDKLNTLFVGSQKK</sequence>
<dbReference type="Proteomes" id="UP000318102">
    <property type="component" value="Unassembled WGS sequence"/>
</dbReference>
<evidence type="ECO:0000256" key="1">
    <source>
        <dbReference type="ARBA" id="ARBA00008857"/>
    </source>
</evidence>
<dbReference type="InterPro" id="IPR010998">
    <property type="entry name" value="Integrase_recombinase_N"/>
</dbReference>
<dbReference type="PROSITE" id="PS51900">
    <property type="entry name" value="CB"/>
    <property type="match status" value="1"/>
</dbReference>
<dbReference type="InterPro" id="IPR004107">
    <property type="entry name" value="Integrase_SAM-like_N"/>
</dbReference>
<name>A0A559J435_9BACL</name>
<dbReference type="GO" id="GO:0015074">
    <property type="term" value="P:DNA integration"/>
    <property type="evidence" value="ECO:0007669"/>
    <property type="project" value="UniProtKB-KW"/>
</dbReference>
<keyword evidence="9" id="KW-1185">Reference proteome</keyword>
<comment type="caution">
    <text evidence="8">The sequence shown here is derived from an EMBL/GenBank/DDBJ whole genome shotgun (WGS) entry which is preliminary data.</text>
</comment>
<dbReference type="InterPro" id="IPR050090">
    <property type="entry name" value="Tyrosine_recombinase_XerCD"/>
</dbReference>
<evidence type="ECO:0000313" key="8">
    <source>
        <dbReference type="EMBL" id="TVX94637.1"/>
    </source>
</evidence>
<evidence type="ECO:0000259" key="6">
    <source>
        <dbReference type="PROSITE" id="PS51898"/>
    </source>
</evidence>
<dbReference type="AlphaFoldDB" id="A0A559J435"/>
<dbReference type="OrthoDB" id="9803188at2"/>
<dbReference type="Gene3D" id="1.10.443.10">
    <property type="entry name" value="Intergrase catalytic core"/>
    <property type="match status" value="1"/>
</dbReference>
<reference evidence="8 9" key="1">
    <citation type="submission" date="2019-07" db="EMBL/GenBank/DDBJ databases">
        <authorList>
            <person name="Kim J."/>
        </authorList>
    </citation>
    <scope>NUCLEOTIDE SEQUENCE [LARGE SCALE GENOMIC DNA]</scope>
    <source>
        <strain evidence="8 9">N4</strain>
    </source>
</reference>
<dbReference type="EMBL" id="VNJK01000001">
    <property type="protein sequence ID" value="TVX94637.1"/>
    <property type="molecule type" value="Genomic_DNA"/>
</dbReference>
<keyword evidence="3 5" id="KW-0238">DNA-binding</keyword>
<evidence type="ECO:0000256" key="3">
    <source>
        <dbReference type="ARBA" id="ARBA00023125"/>
    </source>
</evidence>
<dbReference type="Pfam" id="PF14659">
    <property type="entry name" value="Phage_int_SAM_3"/>
    <property type="match status" value="1"/>
</dbReference>
<dbReference type="Gene3D" id="1.10.150.130">
    <property type="match status" value="1"/>
</dbReference>